<organism evidence="8">
    <name type="scientific">Sesamum radiatum</name>
    <name type="common">Black benniseed</name>
    <dbReference type="NCBI Taxonomy" id="300843"/>
    <lineage>
        <taxon>Eukaryota</taxon>
        <taxon>Viridiplantae</taxon>
        <taxon>Streptophyta</taxon>
        <taxon>Embryophyta</taxon>
        <taxon>Tracheophyta</taxon>
        <taxon>Spermatophyta</taxon>
        <taxon>Magnoliopsida</taxon>
        <taxon>eudicotyledons</taxon>
        <taxon>Gunneridae</taxon>
        <taxon>Pentapetalae</taxon>
        <taxon>asterids</taxon>
        <taxon>lamiids</taxon>
        <taxon>Lamiales</taxon>
        <taxon>Pedaliaceae</taxon>
        <taxon>Sesamum</taxon>
    </lineage>
</organism>
<comment type="caution">
    <text evidence="8">The sequence shown here is derived from an EMBL/GenBank/DDBJ whole genome shotgun (WGS) entry which is preliminary data.</text>
</comment>
<evidence type="ECO:0000313" key="8">
    <source>
        <dbReference type="EMBL" id="KAL0310078.1"/>
    </source>
</evidence>
<feature type="domain" description="TF-B3" evidence="7">
    <location>
        <begin position="309"/>
        <end position="393"/>
    </location>
</feature>
<keyword evidence="5" id="KW-0539">Nucleus</keyword>
<dbReference type="InterPro" id="IPR015300">
    <property type="entry name" value="DNA-bd_pseudobarrel_sf"/>
</dbReference>
<evidence type="ECO:0000259" key="7">
    <source>
        <dbReference type="SMART" id="SM01019"/>
    </source>
</evidence>
<dbReference type="PANTHER" id="PTHR46245">
    <property type="entry name" value="B3 DOMAIN-CONTAINING PROTEIN OS07G0563300"/>
    <property type="match status" value="1"/>
</dbReference>
<dbReference type="Gene3D" id="2.40.330.10">
    <property type="entry name" value="DNA-binding pseudobarrel domain"/>
    <property type="match status" value="1"/>
</dbReference>
<feature type="region of interest" description="Disordered" evidence="6">
    <location>
        <begin position="591"/>
        <end position="611"/>
    </location>
</feature>
<accession>A0AAW2KTY1</accession>
<evidence type="ECO:0000256" key="1">
    <source>
        <dbReference type="ARBA" id="ARBA00004123"/>
    </source>
</evidence>
<dbReference type="InterPro" id="IPR003340">
    <property type="entry name" value="B3_DNA-bd"/>
</dbReference>
<keyword evidence="2" id="KW-0805">Transcription regulation</keyword>
<dbReference type="InterPro" id="IPR057743">
    <property type="entry name" value="Zfn_VAL1-3_N"/>
</dbReference>
<dbReference type="Pfam" id="PF02362">
    <property type="entry name" value="B3"/>
    <property type="match status" value="1"/>
</dbReference>
<evidence type="ECO:0000256" key="4">
    <source>
        <dbReference type="ARBA" id="ARBA00023163"/>
    </source>
</evidence>
<reference evidence="8" key="1">
    <citation type="submission" date="2020-06" db="EMBL/GenBank/DDBJ databases">
        <authorList>
            <person name="Li T."/>
            <person name="Hu X."/>
            <person name="Zhang T."/>
            <person name="Song X."/>
            <person name="Zhang H."/>
            <person name="Dai N."/>
            <person name="Sheng W."/>
            <person name="Hou X."/>
            <person name="Wei L."/>
        </authorList>
    </citation>
    <scope>NUCLEOTIDE SEQUENCE</scope>
    <source>
        <strain evidence="8">G02</strain>
        <tissue evidence="8">Leaf</tissue>
    </source>
</reference>
<evidence type="ECO:0000256" key="3">
    <source>
        <dbReference type="ARBA" id="ARBA00023125"/>
    </source>
</evidence>
<protein>
    <submittedName>
        <fullName evidence="8">B3 domain-containing transcription repressor VAL2</fullName>
    </submittedName>
</protein>
<sequence length="720" mass="79209">MEGGVCMNGMCASSNSVEWRKGWPLRSGGFATLCDNCGTAYKQLVFCEMFHSDETGWRECASCGKRLHCGCIASSSLLELLDTGGVSCKGCSKSSKLPSTPLEEKHKACDPSTENGGDLHFCRMAPAQSGDDAENDRQEHLPPPQTVDTIPRKQEDDFAGSGEIGYKLLPSFNQTSIGPSKSCDALQETRSAKSVHESLVQTNLSISLSASSNSNSLPGVIAEERQLSTAICSFQQGSRPRHLLPRLPNSILAAGLETNSSSISQLRVARPPVEGRVKNQLLPRYWPRITDQELQQISGDSNSTIVPLFEKVLSASDAGRIGRLVLPKACAEAYFPPISQPEGLPLRIQDVKGKEWVFQFRFWPNNNSRMYVLEVLPLAFSQCNYKLEILESHYSMNSGALQGETLLGSAENLPLMSGYSGLLQSLKGSRNSSMNVYSGNINPKIIEKNVTGDNLLGQPLLLPERKRRNIGPKSKRLLIDGHDSLELRLSWEEVQDMLRPPPSTKPSTISVEDHEFEEFEEPPVFGKRSIFIVRLSGSSCSAPDELSPRELENLLRMNKDFTKRRVPTSLKPVHENESQDLETLTNAAAAGGEMNEPGASSVATTTKHPRHRPGCSCIVCIQPPSGKGKHKPTCLCNVCMTVKRRFKTLMMRKKKRQSEREAEIAQRNQFASAAKEEAEVDSVSHQVSPQLVGSDNAKKSESEMLFRCQSDGQSQENAEI</sequence>
<dbReference type="PANTHER" id="PTHR46245:SF2">
    <property type="entry name" value="B3 DOMAIN-CONTAINING TRANSCRIPTION REPRESSOR VAL2"/>
    <property type="match status" value="1"/>
</dbReference>
<keyword evidence="3" id="KW-0238">DNA-binding</keyword>
<dbReference type="Pfam" id="PF25813">
    <property type="entry name" value="zf_VAL1_N"/>
    <property type="match status" value="1"/>
</dbReference>
<dbReference type="CDD" id="cd10017">
    <property type="entry name" value="B3_DNA"/>
    <property type="match status" value="1"/>
</dbReference>
<gene>
    <name evidence="8" type="ORF">Sradi_5950100</name>
</gene>
<evidence type="ECO:0000256" key="2">
    <source>
        <dbReference type="ARBA" id="ARBA00023015"/>
    </source>
</evidence>
<reference evidence="8" key="2">
    <citation type="journal article" date="2024" name="Plant">
        <title>Genomic evolution and insights into agronomic trait innovations of Sesamum species.</title>
        <authorList>
            <person name="Miao H."/>
            <person name="Wang L."/>
            <person name="Qu L."/>
            <person name="Liu H."/>
            <person name="Sun Y."/>
            <person name="Le M."/>
            <person name="Wang Q."/>
            <person name="Wei S."/>
            <person name="Zheng Y."/>
            <person name="Lin W."/>
            <person name="Duan Y."/>
            <person name="Cao H."/>
            <person name="Xiong S."/>
            <person name="Wang X."/>
            <person name="Wei L."/>
            <person name="Li C."/>
            <person name="Ma Q."/>
            <person name="Ju M."/>
            <person name="Zhao R."/>
            <person name="Li G."/>
            <person name="Mu C."/>
            <person name="Tian Q."/>
            <person name="Mei H."/>
            <person name="Zhang T."/>
            <person name="Gao T."/>
            <person name="Zhang H."/>
        </authorList>
    </citation>
    <scope>NUCLEOTIDE SEQUENCE</scope>
    <source>
        <strain evidence="8">G02</strain>
    </source>
</reference>
<comment type="subcellular location">
    <subcellularLocation>
        <location evidence="1">Nucleus</location>
    </subcellularLocation>
</comment>
<dbReference type="EMBL" id="JACGWJ010000027">
    <property type="protein sequence ID" value="KAL0310078.1"/>
    <property type="molecule type" value="Genomic_DNA"/>
</dbReference>
<dbReference type="GO" id="GO:0005634">
    <property type="term" value="C:nucleus"/>
    <property type="evidence" value="ECO:0007669"/>
    <property type="project" value="UniProtKB-SubCell"/>
</dbReference>
<feature type="compositionally biased region" description="Polar residues" evidence="6">
    <location>
        <begin position="683"/>
        <end position="693"/>
    </location>
</feature>
<feature type="region of interest" description="Disordered" evidence="6">
    <location>
        <begin position="653"/>
        <end position="720"/>
    </location>
</feature>
<feature type="compositionally biased region" description="Polar residues" evidence="6">
    <location>
        <begin position="710"/>
        <end position="720"/>
    </location>
</feature>
<keyword evidence="4" id="KW-0804">Transcription</keyword>
<dbReference type="SMART" id="SM01019">
    <property type="entry name" value="B3"/>
    <property type="match status" value="1"/>
</dbReference>
<proteinExistence type="predicted"/>
<dbReference type="SUPFAM" id="SSF101936">
    <property type="entry name" value="DNA-binding pseudobarrel domain"/>
    <property type="match status" value="1"/>
</dbReference>
<dbReference type="AlphaFoldDB" id="A0AAW2KTY1"/>
<feature type="region of interest" description="Disordered" evidence="6">
    <location>
        <begin position="120"/>
        <end position="156"/>
    </location>
</feature>
<name>A0AAW2KTY1_SESRA</name>
<dbReference type="GO" id="GO:0003677">
    <property type="term" value="F:DNA binding"/>
    <property type="evidence" value="ECO:0007669"/>
    <property type="project" value="UniProtKB-KW"/>
</dbReference>
<evidence type="ECO:0000256" key="5">
    <source>
        <dbReference type="ARBA" id="ARBA00023242"/>
    </source>
</evidence>
<evidence type="ECO:0000256" key="6">
    <source>
        <dbReference type="SAM" id="MobiDB-lite"/>
    </source>
</evidence>